<dbReference type="EMBL" id="LAZR01000442">
    <property type="protein sequence ID" value="KKN68684.1"/>
    <property type="molecule type" value="Genomic_DNA"/>
</dbReference>
<reference evidence="1" key="1">
    <citation type="journal article" date="2015" name="Nature">
        <title>Complex archaea that bridge the gap between prokaryotes and eukaryotes.</title>
        <authorList>
            <person name="Spang A."/>
            <person name="Saw J.H."/>
            <person name="Jorgensen S.L."/>
            <person name="Zaremba-Niedzwiedzka K."/>
            <person name="Martijn J."/>
            <person name="Lind A.E."/>
            <person name="van Eijk R."/>
            <person name="Schleper C."/>
            <person name="Guy L."/>
            <person name="Ettema T.J."/>
        </authorList>
    </citation>
    <scope>NUCLEOTIDE SEQUENCE</scope>
</reference>
<evidence type="ECO:0000313" key="1">
    <source>
        <dbReference type="EMBL" id="KKN68684.1"/>
    </source>
</evidence>
<proteinExistence type="predicted"/>
<gene>
    <name evidence="1" type="ORF">LCGC14_0448750</name>
</gene>
<dbReference type="AlphaFoldDB" id="A0A0F9SNY1"/>
<organism evidence="1">
    <name type="scientific">marine sediment metagenome</name>
    <dbReference type="NCBI Taxonomy" id="412755"/>
    <lineage>
        <taxon>unclassified sequences</taxon>
        <taxon>metagenomes</taxon>
        <taxon>ecological metagenomes</taxon>
    </lineage>
</organism>
<name>A0A0F9SNY1_9ZZZZ</name>
<comment type="caution">
    <text evidence="1">The sequence shown here is derived from an EMBL/GenBank/DDBJ whole genome shotgun (WGS) entry which is preliminary data.</text>
</comment>
<protein>
    <submittedName>
        <fullName evidence="1">Uncharacterized protein</fullName>
    </submittedName>
</protein>
<accession>A0A0F9SNY1</accession>
<sequence>MKSIGKLSMKGELYESFAAYQYSNSRVVKES</sequence>